<dbReference type="EMBL" id="JAJISD010000009">
    <property type="protein sequence ID" value="MCC8431227.1"/>
    <property type="molecule type" value="Genomic_DNA"/>
</dbReference>
<organism evidence="7 8">
    <name type="scientific">Reyranella aquatilis</name>
    <dbReference type="NCBI Taxonomy" id="2035356"/>
    <lineage>
        <taxon>Bacteria</taxon>
        <taxon>Pseudomonadati</taxon>
        <taxon>Pseudomonadota</taxon>
        <taxon>Alphaproteobacteria</taxon>
        <taxon>Hyphomicrobiales</taxon>
        <taxon>Reyranellaceae</taxon>
        <taxon>Reyranella</taxon>
    </lineage>
</organism>
<dbReference type="PANTHER" id="PTHR43779:SF3">
    <property type="entry name" value="(3R)-3-[(CARBOXYMETHYL)AMINO]FATTY ACID OXYGENASE_DECARBOXYLASE"/>
    <property type="match status" value="1"/>
</dbReference>
<protein>
    <submittedName>
        <fullName evidence="7">TauD/TfdA family dioxygenase</fullName>
    </submittedName>
</protein>
<evidence type="ECO:0000313" key="7">
    <source>
        <dbReference type="EMBL" id="MCC8431227.1"/>
    </source>
</evidence>
<dbReference type="RefSeq" id="WP_230552451.1">
    <property type="nucleotide sequence ID" value="NZ_JAJISD010000009.1"/>
</dbReference>
<evidence type="ECO:0000256" key="4">
    <source>
        <dbReference type="ARBA" id="ARBA00023002"/>
    </source>
</evidence>
<dbReference type="Proteomes" id="UP001198862">
    <property type="component" value="Unassembled WGS sequence"/>
</dbReference>
<sequence>MELVPLADGFGVEVKGVSLLDVAIDAQAYTEVRKAFETHSLLVFRDQQIADDIQVAYSRAFGPLELTKAASLGENSFYSRLTNVGPQGEIVPPDHRQVLVAKANALWHTDSSFKKTPALASVLTARVLPGEGGETEYTSTRLAWERLPADLQEKLKTAVATHSYANSRDQIHPDLANAEERKALPPVRWRLNWRNPTNDRRALYVASHAYAIDGMDDRDARQLLAHLLDEATRPEFVYSHKWRQGDAVMWDNRAMLHRGRPWDYARERSMVRTTISATESDGLSEVKPPVVH</sequence>
<gene>
    <name evidence="7" type="ORF">LJ725_19810</name>
</gene>
<feature type="domain" description="TauD/TfdA-like" evidence="6">
    <location>
        <begin position="5"/>
        <end position="274"/>
    </location>
</feature>
<keyword evidence="8" id="KW-1185">Reference proteome</keyword>
<keyword evidence="3 7" id="KW-0223">Dioxygenase</keyword>
<dbReference type="Pfam" id="PF02668">
    <property type="entry name" value="TauD"/>
    <property type="match status" value="1"/>
</dbReference>
<name>A0ABS8KYP3_9HYPH</name>
<dbReference type="InterPro" id="IPR003819">
    <property type="entry name" value="TauD/TfdA-like"/>
</dbReference>
<keyword evidence="2" id="KW-0479">Metal-binding</keyword>
<accession>A0ABS8KYP3</accession>
<evidence type="ECO:0000256" key="2">
    <source>
        <dbReference type="ARBA" id="ARBA00022723"/>
    </source>
</evidence>
<keyword evidence="4" id="KW-0560">Oxidoreductase</keyword>
<evidence type="ECO:0000256" key="1">
    <source>
        <dbReference type="ARBA" id="ARBA00005896"/>
    </source>
</evidence>
<comment type="caution">
    <text evidence="7">The sequence shown here is derived from an EMBL/GenBank/DDBJ whole genome shotgun (WGS) entry which is preliminary data.</text>
</comment>
<evidence type="ECO:0000259" key="6">
    <source>
        <dbReference type="Pfam" id="PF02668"/>
    </source>
</evidence>
<dbReference type="GO" id="GO:0051213">
    <property type="term" value="F:dioxygenase activity"/>
    <property type="evidence" value="ECO:0007669"/>
    <property type="project" value="UniProtKB-KW"/>
</dbReference>
<reference evidence="7 8" key="1">
    <citation type="submission" date="2021-11" db="EMBL/GenBank/DDBJ databases">
        <authorList>
            <person name="Lee D.-H."/>
            <person name="Kim S.-B."/>
        </authorList>
    </citation>
    <scope>NUCLEOTIDE SEQUENCE [LARGE SCALE GENOMIC DNA]</scope>
    <source>
        <strain evidence="7 8">KCTC 52223</strain>
    </source>
</reference>
<dbReference type="PANTHER" id="PTHR43779">
    <property type="entry name" value="DIOXYGENASE RV0097-RELATED"/>
    <property type="match status" value="1"/>
</dbReference>
<keyword evidence="5" id="KW-0408">Iron</keyword>
<dbReference type="Gene3D" id="3.60.130.10">
    <property type="entry name" value="Clavaminate synthase-like"/>
    <property type="match status" value="1"/>
</dbReference>
<dbReference type="SUPFAM" id="SSF51197">
    <property type="entry name" value="Clavaminate synthase-like"/>
    <property type="match status" value="1"/>
</dbReference>
<evidence type="ECO:0000256" key="3">
    <source>
        <dbReference type="ARBA" id="ARBA00022964"/>
    </source>
</evidence>
<dbReference type="InterPro" id="IPR051178">
    <property type="entry name" value="TfdA_dioxygenase"/>
</dbReference>
<proteinExistence type="inferred from homology"/>
<evidence type="ECO:0000256" key="5">
    <source>
        <dbReference type="ARBA" id="ARBA00023004"/>
    </source>
</evidence>
<dbReference type="InterPro" id="IPR042098">
    <property type="entry name" value="TauD-like_sf"/>
</dbReference>
<evidence type="ECO:0000313" key="8">
    <source>
        <dbReference type="Proteomes" id="UP001198862"/>
    </source>
</evidence>
<comment type="similarity">
    <text evidence="1">Belongs to the TfdA dioxygenase family.</text>
</comment>